<sequence length="126" mass="13536">MADRRVGLHRGEPFLGESEPRGVLAFGGEEAAGHPLALHPQHHHDVGLAEHRVQVVADLAAPVLHPGGQQGRGRDQHDLTPEGVLQQHVAAHDPRVQQVADDRDLLSGEALGADRTEVLAHRQGVE</sequence>
<accession>A0A645JKZ7</accession>
<protein>
    <submittedName>
        <fullName evidence="2">Uncharacterized protein</fullName>
    </submittedName>
</protein>
<organism evidence="2">
    <name type="scientific">bioreactor metagenome</name>
    <dbReference type="NCBI Taxonomy" id="1076179"/>
    <lineage>
        <taxon>unclassified sequences</taxon>
        <taxon>metagenomes</taxon>
        <taxon>ecological metagenomes</taxon>
    </lineage>
</organism>
<feature type="region of interest" description="Disordered" evidence="1">
    <location>
        <begin position="1"/>
        <end position="20"/>
    </location>
</feature>
<dbReference type="AlphaFoldDB" id="A0A645JKZ7"/>
<dbReference type="EMBL" id="VSSQ01137002">
    <property type="protein sequence ID" value="MPN60994.1"/>
    <property type="molecule type" value="Genomic_DNA"/>
</dbReference>
<evidence type="ECO:0000313" key="2">
    <source>
        <dbReference type="EMBL" id="MPN60994.1"/>
    </source>
</evidence>
<reference evidence="2" key="1">
    <citation type="submission" date="2019-08" db="EMBL/GenBank/DDBJ databases">
        <authorList>
            <person name="Kucharzyk K."/>
            <person name="Murdoch R.W."/>
            <person name="Higgins S."/>
            <person name="Loffler F."/>
        </authorList>
    </citation>
    <scope>NUCLEOTIDE SEQUENCE</scope>
</reference>
<feature type="compositionally biased region" description="Basic and acidic residues" evidence="1">
    <location>
        <begin position="1"/>
        <end position="12"/>
    </location>
</feature>
<name>A0A645JKZ7_9ZZZZ</name>
<proteinExistence type="predicted"/>
<gene>
    <name evidence="2" type="ORF">SDC9_208728</name>
</gene>
<comment type="caution">
    <text evidence="2">The sequence shown here is derived from an EMBL/GenBank/DDBJ whole genome shotgun (WGS) entry which is preliminary data.</text>
</comment>
<evidence type="ECO:0000256" key="1">
    <source>
        <dbReference type="SAM" id="MobiDB-lite"/>
    </source>
</evidence>